<protein>
    <submittedName>
        <fullName evidence="1">Uncharacterized protein</fullName>
    </submittedName>
</protein>
<gene>
    <name evidence="1" type="ORF">LGLO00237_LOCUS12368</name>
</gene>
<organism evidence="1">
    <name type="scientific">Lotharella globosa</name>
    <dbReference type="NCBI Taxonomy" id="91324"/>
    <lineage>
        <taxon>Eukaryota</taxon>
        <taxon>Sar</taxon>
        <taxon>Rhizaria</taxon>
        <taxon>Cercozoa</taxon>
        <taxon>Chlorarachniophyceae</taxon>
        <taxon>Lotharella</taxon>
    </lineage>
</organism>
<reference evidence="1" key="1">
    <citation type="submission" date="2021-01" db="EMBL/GenBank/DDBJ databases">
        <authorList>
            <person name="Corre E."/>
            <person name="Pelletier E."/>
            <person name="Niang G."/>
            <person name="Scheremetjew M."/>
            <person name="Finn R."/>
            <person name="Kale V."/>
            <person name="Holt S."/>
            <person name="Cochrane G."/>
            <person name="Meng A."/>
            <person name="Brown T."/>
            <person name="Cohen L."/>
        </authorList>
    </citation>
    <scope>NUCLEOTIDE SEQUENCE</scope>
    <source>
        <strain evidence="1">CCCM811</strain>
    </source>
</reference>
<dbReference type="EMBL" id="HBIV01017000">
    <property type="protein sequence ID" value="CAE0660781.1"/>
    <property type="molecule type" value="Transcribed_RNA"/>
</dbReference>
<name>A0A7S4DNY4_9EUKA</name>
<evidence type="ECO:0000313" key="1">
    <source>
        <dbReference type="EMBL" id="CAE0660781.1"/>
    </source>
</evidence>
<dbReference type="AlphaFoldDB" id="A0A7S4DNY4"/>
<sequence length="99" mass="11265">MVCECVQNIIRSYISVVGREGLPPVTSMQMITHRNFVIGEFPSWWNLFVRFPETRVTKGDHIKVDFEACYEEGQPLYSAVVTVTARNGTVVMGPEAIQW</sequence>
<accession>A0A7S4DNY4</accession>
<proteinExistence type="predicted"/>